<gene>
    <name evidence="3" type="ORF">VP1G_06119</name>
</gene>
<dbReference type="PANTHER" id="PTHR47977">
    <property type="entry name" value="RAS-RELATED PROTEIN RAB"/>
    <property type="match status" value="1"/>
</dbReference>
<dbReference type="PRINTS" id="PR00449">
    <property type="entry name" value="RASTRNSFRMNG"/>
</dbReference>
<dbReference type="InterPro" id="IPR027417">
    <property type="entry name" value="P-loop_NTPase"/>
</dbReference>
<dbReference type="SUPFAM" id="SSF52540">
    <property type="entry name" value="P-loop containing nucleoside triphosphate hydrolases"/>
    <property type="match status" value="1"/>
</dbReference>
<dbReference type="InterPro" id="IPR050227">
    <property type="entry name" value="Rab"/>
</dbReference>
<dbReference type="Gene3D" id="3.40.50.300">
    <property type="entry name" value="P-loop containing nucleotide triphosphate hydrolases"/>
    <property type="match status" value="1"/>
</dbReference>
<evidence type="ECO:0000313" key="3">
    <source>
        <dbReference type="EMBL" id="KUI58835.1"/>
    </source>
</evidence>
<evidence type="ECO:0000256" key="2">
    <source>
        <dbReference type="ARBA" id="ARBA00023134"/>
    </source>
</evidence>
<dbReference type="OrthoDB" id="9989112at2759"/>
<keyword evidence="1" id="KW-0547">Nucleotide-binding</keyword>
<dbReference type="GO" id="GO:0003924">
    <property type="term" value="F:GTPase activity"/>
    <property type="evidence" value="ECO:0007669"/>
    <property type="project" value="InterPro"/>
</dbReference>
<accession>A0A194V4D2</accession>
<dbReference type="AlphaFoldDB" id="A0A194V4D2"/>
<sequence length="111" mass="11788">MERWFDEVEMNTVPGVALYLVGTKIDKPRAVSPEEGRALAEAHGAGFCEVSAKTSDHVREPFVEVVDSVVGDPALMKEADRGRDGAVRVGEAADAAGSSFYDGVGRDGGYE</sequence>
<organism evidence="3 4">
    <name type="scientific">Cytospora mali</name>
    <name type="common">Apple Valsa canker fungus</name>
    <name type="synonym">Valsa mali</name>
    <dbReference type="NCBI Taxonomy" id="578113"/>
    <lineage>
        <taxon>Eukaryota</taxon>
        <taxon>Fungi</taxon>
        <taxon>Dikarya</taxon>
        <taxon>Ascomycota</taxon>
        <taxon>Pezizomycotina</taxon>
        <taxon>Sordariomycetes</taxon>
        <taxon>Sordariomycetidae</taxon>
        <taxon>Diaporthales</taxon>
        <taxon>Cytosporaceae</taxon>
        <taxon>Cytospora</taxon>
    </lineage>
</organism>
<dbReference type="Pfam" id="PF00071">
    <property type="entry name" value="Ras"/>
    <property type="match status" value="1"/>
</dbReference>
<dbReference type="SMART" id="SM00175">
    <property type="entry name" value="RAB"/>
    <property type="match status" value="1"/>
</dbReference>
<protein>
    <submittedName>
        <fullName evidence="3">Ras-like GTP-binding protein RYL1</fullName>
    </submittedName>
</protein>
<dbReference type="InterPro" id="IPR001806">
    <property type="entry name" value="Small_GTPase"/>
</dbReference>
<keyword evidence="2" id="KW-0342">GTP-binding</keyword>
<dbReference type="Proteomes" id="UP000078576">
    <property type="component" value="Unassembled WGS sequence"/>
</dbReference>
<reference evidence="4" key="1">
    <citation type="submission" date="2014-12" db="EMBL/GenBank/DDBJ databases">
        <title>Genome Sequence of Valsa Canker Pathogens Uncovers a Specific Adaption of Colonization on Woody Bark.</title>
        <authorList>
            <person name="Yin Z."/>
            <person name="Liu H."/>
            <person name="Gao X."/>
            <person name="Li Z."/>
            <person name="Song N."/>
            <person name="Ke X."/>
            <person name="Dai Q."/>
            <person name="Wu Y."/>
            <person name="Sun Y."/>
            <person name="Xu J.-R."/>
            <person name="Kang Z.K."/>
            <person name="Wang L."/>
            <person name="Huang L."/>
        </authorList>
    </citation>
    <scope>NUCLEOTIDE SEQUENCE [LARGE SCALE GENOMIC DNA]</scope>
    <source>
        <strain evidence="4">SXYL134</strain>
    </source>
</reference>
<dbReference type="GO" id="GO:0005525">
    <property type="term" value="F:GTP binding"/>
    <property type="evidence" value="ECO:0007669"/>
    <property type="project" value="UniProtKB-KW"/>
</dbReference>
<name>A0A194V4D2_CYTMA</name>
<dbReference type="EMBL" id="KN714720">
    <property type="protein sequence ID" value="KUI58835.1"/>
    <property type="molecule type" value="Genomic_DNA"/>
</dbReference>
<dbReference type="STRING" id="694573.A0A194V4D2"/>
<dbReference type="PROSITE" id="PS51419">
    <property type="entry name" value="RAB"/>
    <property type="match status" value="1"/>
</dbReference>
<evidence type="ECO:0000313" key="4">
    <source>
        <dbReference type="Proteomes" id="UP000078576"/>
    </source>
</evidence>
<proteinExistence type="predicted"/>
<keyword evidence="4" id="KW-1185">Reference proteome</keyword>
<evidence type="ECO:0000256" key="1">
    <source>
        <dbReference type="ARBA" id="ARBA00022741"/>
    </source>
</evidence>